<sequence length="120" mass="14750">VPDNIGHNFLMRWNRETQEERFARLTEWHEWFAWRPVRVHTWNVRDKCSIETRNIIWLENVQRRFLASQADANIGRSNSKVYMDKEDALIEKLVREENKEDRDATMARFKKYINKRTIRE</sequence>
<dbReference type="EMBL" id="UINC01096122">
    <property type="protein sequence ID" value="SVC52750.1"/>
    <property type="molecule type" value="Genomic_DNA"/>
</dbReference>
<reference evidence="1" key="1">
    <citation type="submission" date="2018-05" db="EMBL/GenBank/DDBJ databases">
        <authorList>
            <person name="Lanie J.A."/>
            <person name="Ng W.-L."/>
            <person name="Kazmierczak K.M."/>
            <person name="Andrzejewski T.M."/>
            <person name="Davidsen T.M."/>
            <person name="Wayne K.J."/>
            <person name="Tettelin H."/>
            <person name="Glass J.I."/>
            <person name="Rusch D."/>
            <person name="Podicherti R."/>
            <person name="Tsui H.-C.T."/>
            <person name="Winkler M.E."/>
        </authorList>
    </citation>
    <scope>NUCLEOTIDE SEQUENCE</scope>
</reference>
<evidence type="ECO:0000313" key="1">
    <source>
        <dbReference type="EMBL" id="SVC52750.1"/>
    </source>
</evidence>
<name>A0A382MW41_9ZZZZ</name>
<gene>
    <name evidence="1" type="ORF">METZ01_LOCUS305604</name>
</gene>
<accession>A0A382MW41</accession>
<dbReference type="AlphaFoldDB" id="A0A382MW41"/>
<proteinExistence type="predicted"/>
<feature type="non-terminal residue" evidence="1">
    <location>
        <position position="1"/>
    </location>
</feature>
<protein>
    <submittedName>
        <fullName evidence="1">Uncharacterized protein</fullName>
    </submittedName>
</protein>
<organism evidence="1">
    <name type="scientific">marine metagenome</name>
    <dbReference type="NCBI Taxonomy" id="408172"/>
    <lineage>
        <taxon>unclassified sequences</taxon>
        <taxon>metagenomes</taxon>
        <taxon>ecological metagenomes</taxon>
    </lineage>
</organism>